<dbReference type="EMBL" id="LT629792">
    <property type="protein sequence ID" value="SDU00162.1"/>
    <property type="molecule type" value="Genomic_DNA"/>
</dbReference>
<evidence type="ECO:0000256" key="4">
    <source>
        <dbReference type="SAM" id="MobiDB-lite"/>
    </source>
</evidence>
<dbReference type="InterPro" id="IPR000524">
    <property type="entry name" value="Tscrpt_reg_HTH_GntR"/>
</dbReference>
<dbReference type="PRINTS" id="PR00035">
    <property type="entry name" value="HTHGNTR"/>
</dbReference>
<dbReference type="SMART" id="SM00345">
    <property type="entry name" value="HTH_GNTR"/>
    <property type="match status" value="1"/>
</dbReference>
<dbReference type="Gene3D" id="1.10.10.10">
    <property type="entry name" value="Winged helix-like DNA-binding domain superfamily/Winged helix DNA-binding domain"/>
    <property type="match status" value="1"/>
</dbReference>
<keyword evidence="3" id="KW-0804">Transcription</keyword>
<protein>
    <submittedName>
        <fullName evidence="7">GntR family transcriptional regulator</fullName>
    </submittedName>
    <submittedName>
        <fullName evidence="6">Transcriptional regulator, GntR family</fullName>
    </submittedName>
</protein>
<feature type="domain" description="HTH gntR-type" evidence="5">
    <location>
        <begin position="24"/>
        <end position="92"/>
    </location>
</feature>
<dbReference type="InterPro" id="IPR028978">
    <property type="entry name" value="Chorismate_lyase_/UTRA_dom_sf"/>
</dbReference>
<keyword evidence="2" id="KW-0238">DNA-binding</keyword>
<feature type="compositionally biased region" description="Polar residues" evidence="4">
    <location>
        <begin position="1"/>
        <end position="13"/>
    </location>
</feature>
<proteinExistence type="predicted"/>
<dbReference type="Gene3D" id="3.40.1410.10">
    <property type="entry name" value="Chorismate lyase-like"/>
    <property type="match status" value="1"/>
</dbReference>
<dbReference type="RefSeq" id="WP_092648766.1">
    <property type="nucleotide sequence ID" value="NZ_LT629792.1"/>
</dbReference>
<sequence length="257" mass="28257">MNSRPIYSQTGTALTPPAMRTPNLGAAADVAAELRNRIYAGEWEPGEALASEPTLASELGVSRNTLRSALQELAAQGLVIRRHGSGTFVTDAQAVMASNLSELTSMSQTIANAGMDPTIRYTDKCVRTPTEDERDVLRLGDGERVIETRREVEADGAMVAVSFEVIRAGIFPAEFDVEEMHGSIFTLCDLVGHSIKYASTDVHAVVGSDFGLSMEARDESFLGLHQLHFDRTHLPILYARSFFREGRFQFSMMRVRN</sequence>
<dbReference type="InterPro" id="IPR036390">
    <property type="entry name" value="WH_DNA-bd_sf"/>
</dbReference>
<dbReference type="SUPFAM" id="SSF64288">
    <property type="entry name" value="Chorismate lyase-like"/>
    <property type="match status" value="1"/>
</dbReference>
<organism evidence="6 8">
    <name type="scientific">Schaalia radingae</name>
    <dbReference type="NCBI Taxonomy" id="131110"/>
    <lineage>
        <taxon>Bacteria</taxon>
        <taxon>Bacillati</taxon>
        <taxon>Actinomycetota</taxon>
        <taxon>Actinomycetes</taxon>
        <taxon>Actinomycetales</taxon>
        <taxon>Actinomycetaceae</taxon>
        <taxon>Schaalia</taxon>
    </lineage>
</organism>
<dbReference type="InterPro" id="IPR036388">
    <property type="entry name" value="WH-like_DNA-bd_sf"/>
</dbReference>
<accession>A0ABY0V991</accession>
<dbReference type="InterPro" id="IPR011663">
    <property type="entry name" value="UTRA"/>
</dbReference>
<dbReference type="SMART" id="SM00866">
    <property type="entry name" value="UTRA"/>
    <property type="match status" value="1"/>
</dbReference>
<dbReference type="EMBL" id="LT629792">
    <property type="protein sequence ID" value="SDU00364.1"/>
    <property type="molecule type" value="Genomic_DNA"/>
</dbReference>
<dbReference type="InterPro" id="IPR050679">
    <property type="entry name" value="Bact_HTH_transcr_reg"/>
</dbReference>
<feature type="region of interest" description="Disordered" evidence="4">
    <location>
        <begin position="1"/>
        <end position="20"/>
    </location>
</feature>
<dbReference type="SUPFAM" id="SSF46785">
    <property type="entry name" value="Winged helix' DNA-binding domain"/>
    <property type="match status" value="1"/>
</dbReference>
<dbReference type="Proteomes" id="UP000198976">
    <property type="component" value="Chromosome I"/>
</dbReference>
<evidence type="ECO:0000313" key="8">
    <source>
        <dbReference type="Proteomes" id="UP000198976"/>
    </source>
</evidence>
<dbReference type="PANTHER" id="PTHR44846:SF17">
    <property type="entry name" value="GNTR-FAMILY TRANSCRIPTIONAL REGULATOR"/>
    <property type="match status" value="1"/>
</dbReference>
<dbReference type="Pfam" id="PF07702">
    <property type="entry name" value="UTRA"/>
    <property type="match status" value="1"/>
</dbReference>
<name>A0ABY0V991_9ACTO</name>
<gene>
    <name evidence="6" type="ORF">SAMN04489714_1540</name>
    <name evidence="7" type="ORF">SAMN04489714_1554</name>
</gene>
<evidence type="ECO:0000259" key="5">
    <source>
        <dbReference type="PROSITE" id="PS50949"/>
    </source>
</evidence>
<evidence type="ECO:0000313" key="7">
    <source>
        <dbReference type="EMBL" id="SDU00364.1"/>
    </source>
</evidence>
<evidence type="ECO:0000256" key="3">
    <source>
        <dbReference type="ARBA" id="ARBA00023163"/>
    </source>
</evidence>
<evidence type="ECO:0000313" key="6">
    <source>
        <dbReference type="EMBL" id="SDU00162.1"/>
    </source>
</evidence>
<dbReference type="Pfam" id="PF00392">
    <property type="entry name" value="GntR"/>
    <property type="match status" value="1"/>
</dbReference>
<reference evidence="6 8" key="1">
    <citation type="submission" date="2016-10" db="EMBL/GenBank/DDBJ databases">
        <authorList>
            <person name="Varghese N."/>
            <person name="Submissions S."/>
        </authorList>
    </citation>
    <scope>NUCLEOTIDE SEQUENCE [LARGE SCALE GENOMIC DNA]</scope>
    <source>
        <strain evidence="6 8">DSM 9169</strain>
    </source>
</reference>
<dbReference type="PANTHER" id="PTHR44846">
    <property type="entry name" value="MANNOSYL-D-GLYCERATE TRANSPORT/METABOLISM SYSTEM REPRESSOR MNGR-RELATED"/>
    <property type="match status" value="1"/>
</dbReference>
<keyword evidence="1" id="KW-0805">Transcription regulation</keyword>
<evidence type="ECO:0000256" key="1">
    <source>
        <dbReference type="ARBA" id="ARBA00023015"/>
    </source>
</evidence>
<dbReference type="PROSITE" id="PS50949">
    <property type="entry name" value="HTH_GNTR"/>
    <property type="match status" value="1"/>
</dbReference>
<evidence type="ECO:0000256" key="2">
    <source>
        <dbReference type="ARBA" id="ARBA00023125"/>
    </source>
</evidence>
<dbReference type="CDD" id="cd07377">
    <property type="entry name" value="WHTH_GntR"/>
    <property type="match status" value="1"/>
</dbReference>
<keyword evidence="8" id="KW-1185">Reference proteome</keyword>